<dbReference type="Proteomes" id="UP000009168">
    <property type="component" value="Unassembled WGS sequence"/>
</dbReference>
<sequence>MMIFQLNLLRNFILNFFQNRNSKMSKMEQIQNSFFRMYNQIYAFNILKANKLKIKKVVNLIQNLQTVNAYNSQLNKSQKSNMKRNLIKINKVCKFYQNSQLNLYNFMIK</sequence>
<gene>
    <name evidence="1" type="ORF">TTHERM_000558438</name>
</gene>
<organism evidence="1 2">
    <name type="scientific">Tetrahymena thermophila (strain SB210)</name>
    <dbReference type="NCBI Taxonomy" id="312017"/>
    <lineage>
        <taxon>Eukaryota</taxon>
        <taxon>Sar</taxon>
        <taxon>Alveolata</taxon>
        <taxon>Ciliophora</taxon>
        <taxon>Intramacronucleata</taxon>
        <taxon>Oligohymenophorea</taxon>
        <taxon>Hymenostomatida</taxon>
        <taxon>Tetrahymenina</taxon>
        <taxon>Tetrahymenidae</taxon>
        <taxon>Tetrahymena</taxon>
    </lineage>
</organism>
<accession>W7X8L5</accession>
<dbReference type="AlphaFoldDB" id="W7X8L5"/>
<dbReference type="GeneID" id="24439567"/>
<proteinExistence type="predicted"/>
<dbReference type="EMBL" id="GG662547">
    <property type="protein sequence ID" value="EWS72748.1"/>
    <property type="molecule type" value="Genomic_DNA"/>
</dbReference>
<reference evidence="2" key="1">
    <citation type="journal article" date="2006" name="PLoS Biol.">
        <title>Macronuclear genome sequence of the ciliate Tetrahymena thermophila, a model eukaryote.</title>
        <authorList>
            <person name="Eisen J.A."/>
            <person name="Coyne R.S."/>
            <person name="Wu M."/>
            <person name="Wu D."/>
            <person name="Thiagarajan M."/>
            <person name="Wortman J.R."/>
            <person name="Badger J.H."/>
            <person name="Ren Q."/>
            <person name="Amedeo P."/>
            <person name="Jones K.M."/>
            <person name="Tallon L.J."/>
            <person name="Delcher A.L."/>
            <person name="Salzberg S.L."/>
            <person name="Silva J.C."/>
            <person name="Haas B.J."/>
            <person name="Majoros W.H."/>
            <person name="Farzad M."/>
            <person name="Carlton J.M."/>
            <person name="Smith R.K. Jr."/>
            <person name="Garg J."/>
            <person name="Pearlman R.E."/>
            <person name="Karrer K.M."/>
            <person name="Sun L."/>
            <person name="Manning G."/>
            <person name="Elde N.C."/>
            <person name="Turkewitz A.P."/>
            <person name="Asai D.J."/>
            <person name="Wilkes D.E."/>
            <person name="Wang Y."/>
            <person name="Cai H."/>
            <person name="Collins K."/>
            <person name="Stewart B.A."/>
            <person name="Lee S.R."/>
            <person name="Wilamowska K."/>
            <person name="Weinberg Z."/>
            <person name="Ruzzo W.L."/>
            <person name="Wloga D."/>
            <person name="Gaertig J."/>
            <person name="Frankel J."/>
            <person name="Tsao C.-C."/>
            <person name="Gorovsky M.A."/>
            <person name="Keeling P.J."/>
            <person name="Waller R.F."/>
            <person name="Patron N.J."/>
            <person name="Cherry J.M."/>
            <person name="Stover N.A."/>
            <person name="Krieger C.J."/>
            <person name="del Toro C."/>
            <person name="Ryder H.F."/>
            <person name="Williamson S.C."/>
            <person name="Barbeau R.A."/>
            <person name="Hamilton E.P."/>
            <person name="Orias E."/>
        </authorList>
    </citation>
    <scope>NUCLEOTIDE SEQUENCE [LARGE SCALE GENOMIC DNA]</scope>
    <source>
        <strain evidence="2">SB210</strain>
    </source>
</reference>
<name>W7X8L5_TETTS</name>
<dbReference type="KEGG" id="tet:TTHERM_000558438"/>
<protein>
    <submittedName>
        <fullName evidence="1">Uncharacterized protein</fullName>
    </submittedName>
</protein>
<keyword evidence="2" id="KW-1185">Reference proteome</keyword>
<evidence type="ECO:0000313" key="1">
    <source>
        <dbReference type="EMBL" id="EWS72748.1"/>
    </source>
</evidence>
<evidence type="ECO:0000313" key="2">
    <source>
        <dbReference type="Proteomes" id="UP000009168"/>
    </source>
</evidence>
<dbReference type="RefSeq" id="XP_012654726.1">
    <property type="nucleotide sequence ID" value="XM_012799272.1"/>
</dbReference>
<dbReference type="InParanoid" id="W7X8L5"/>